<comment type="caution">
    <text evidence="1">The sequence shown here is derived from an EMBL/GenBank/DDBJ whole genome shotgun (WGS) entry which is preliminary data.</text>
</comment>
<proteinExistence type="predicted"/>
<dbReference type="RefSeq" id="WP_189631128.1">
    <property type="nucleotide sequence ID" value="NZ_BNAG01000004.1"/>
</dbReference>
<dbReference type="PROSITE" id="PS51257">
    <property type="entry name" value="PROKAR_LIPOPROTEIN"/>
    <property type="match status" value="1"/>
</dbReference>
<gene>
    <name evidence="1" type="ORF">GCM10011340_30270</name>
</gene>
<organism evidence="1 2">
    <name type="scientific">Roseivirga thermotolerans</name>
    <dbReference type="NCBI Taxonomy" id="1758176"/>
    <lineage>
        <taxon>Bacteria</taxon>
        <taxon>Pseudomonadati</taxon>
        <taxon>Bacteroidota</taxon>
        <taxon>Cytophagia</taxon>
        <taxon>Cytophagales</taxon>
        <taxon>Roseivirgaceae</taxon>
        <taxon>Roseivirga</taxon>
    </lineage>
</organism>
<evidence type="ECO:0000313" key="2">
    <source>
        <dbReference type="Proteomes" id="UP000658258"/>
    </source>
</evidence>
<protein>
    <submittedName>
        <fullName evidence="1">Uncharacterized protein</fullName>
    </submittedName>
</protein>
<evidence type="ECO:0000313" key="1">
    <source>
        <dbReference type="EMBL" id="GHE72063.1"/>
    </source>
</evidence>
<sequence length="235" mass="26502">MKNTLILFSIILLLIACNTPYSISEWQKVLKDKGDAKIELVIESKNHSTSKSSGTADGELLFQRLGNLKEVVESFNPEKVVVIESLPDRYHFNLKVTNYPSPQISDLSEDILNFMAEKADFKWKIENRKQSFYSLAVSDSYLLHQAKNVHPEIDQLSSTHPKRVRFIGSLDNFILFLEKIVDTPIRGDVPKLDLKLDIELPNGDTEALLLALKNTYGLTLTPETGLNEAIVITSN</sequence>
<dbReference type="EMBL" id="BNAG01000004">
    <property type="protein sequence ID" value="GHE72063.1"/>
    <property type="molecule type" value="Genomic_DNA"/>
</dbReference>
<dbReference type="Proteomes" id="UP000658258">
    <property type="component" value="Unassembled WGS sequence"/>
</dbReference>
<reference evidence="2" key="1">
    <citation type="journal article" date="2019" name="Int. J. Syst. Evol. Microbiol.">
        <title>The Global Catalogue of Microorganisms (GCM) 10K type strain sequencing project: providing services to taxonomists for standard genome sequencing and annotation.</title>
        <authorList>
            <consortium name="The Broad Institute Genomics Platform"/>
            <consortium name="The Broad Institute Genome Sequencing Center for Infectious Disease"/>
            <person name="Wu L."/>
            <person name="Ma J."/>
        </authorList>
    </citation>
    <scope>NUCLEOTIDE SEQUENCE [LARGE SCALE GENOMIC DNA]</scope>
    <source>
        <strain evidence="2">CGMCC 1.15111</strain>
    </source>
</reference>
<name>A0ABQ3IAX2_9BACT</name>
<accession>A0ABQ3IAX2</accession>
<keyword evidence="2" id="KW-1185">Reference proteome</keyword>